<proteinExistence type="predicted"/>
<evidence type="ECO:0000313" key="4">
    <source>
        <dbReference type="EMBL" id="PAV20098.1"/>
    </source>
</evidence>
<dbReference type="OrthoDB" id="2349068at2759"/>
<dbReference type="CDD" id="cd04730">
    <property type="entry name" value="NPD_like"/>
    <property type="match status" value="1"/>
</dbReference>
<dbReference type="GO" id="GO:0051213">
    <property type="term" value="F:dioxygenase activity"/>
    <property type="evidence" value="ECO:0007669"/>
    <property type="project" value="UniProtKB-KW"/>
</dbReference>
<keyword evidence="5" id="KW-1185">Reference proteome</keyword>
<dbReference type="InParanoid" id="A0A286UKK7"/>
<keyword evidence="4" id="KW-0223">Dioxygenase</keyword>
<dbReference type="PANTHER" id="PTHR32332:SF31">
    <property type="entry name" value="2-NITROPROPANE DIOXYGENASE FAMILY, PUTATIVE (AFU_ORTHOLOGUE AFUA_2G09850)-RELATED"/>
    <property type="match status" value="1"/>
</dbReference>
<comment type="caution">
    <text evidence="4">The sequence shown here is derived from an EMBL/GenBank/DDBJ whole genome shotgun (WGS) entry which is preliminary data.</text>
</comment>
<dbReference type="AlphaFoldDB" id="A0A286UKK7"/>
<dbReference type="GO" id="GO:0018580">
    <property type="term" value="F:nitronate monooxygenase activity"/>
    <property type="evidence" value="ECO:0007669"/>
    <property type="project" value="InterPro"/>
</dbReference>
<evidence type="ECO:0000256" key="3">
    <source>
        <dbReference type="ARBA" id="ARBA00023002"/>
    </source>
</evidence>
<evidence type="ECO:0000256" key="2">
    <source>
        <dbReference type="ARBA" id="ARBA00022643"/>
    </source>
</evidence>
<gene>
    <name evidence="4" type="ORF">PNOK_0503200</name>
</gene>
<name>A0A286UKK7_9AGAM</name>
<evidence type="ECO:0000313" key="5">
    <source>
        <dbReference type="Proteomes" id="UP000217199"/>
    </source>
</evidence>
<dbReference type="Pfam" id="PF03060">
    <property type="entry name" value="NMO"/>
    <property type="match status" value="1"/>
</dbReference>
<dbReference type="SUPFAM" id="SSF51412">
    <property type="entry name" value="Inosine monophosphate dehydrogenase (IMPDH)"/>
    <property type="match status" value="1"/>
</dbReference>
<dbReference type="PANTHER" id="PTHR32332">
    <property type="entry name" value="2-NITROPROPANE DIOXYGENASE"/>
    <property type="match status" value="1"/>
</dbReference>
<dbReference type="InterPro" id="IPR013785">
    <property type="entry name" value="Aldolase_TIM"/>
</dbReference>
<dbReference type="STRING" id="2282107.A0A286UKK7"/>
<dbReference type="EMBL" id="NBII01000004">
    <property type="protein sequence ID" value="PAV20098.1"/>
    <property type="molecule type" value="Genomic_DNA"/>
</dbReference>
<protein>
    <submittedName>
        <fullName evidence="4">2-nitropropane dioxygenase</fullName>
    </submittedName>
</protein>
<dbReference type="InterPro" id="IPR004136">
    <property type="entry name" value="NMO"/>
</dbReference>
<evidence type="ECO:0000256" key="1">
    <source>
        <dbReference type="ARBA" id="ARBA00022630"/>
    </source>
</evidence>
<accession>A0A286UKK7</accession>
<reference evidence="4 5" key="1">
    <citation type="journal article" date="2017" name="Mol. Ecol.">
        <title>Comparative and population genomic landscape of Phellinus noxius: A hypervariable fungus causing root rot in trees.</title>
        <authorList>
            <person name="Chung C.L."/>
            <person name="Lee T.J."/>
            <person name="Akiba M."/>
            <person name="Lee H.H."/>
            <person name="Kuo T.H."/>
            <person name="Liu D."/>
            <person name="Ke H.M."/>
            <person name="Yokoi T."/>
            <person name="Roa M.B."/>
            <person name="Lu M.J."/>
            <person name="Chang Y.Y."/>
            <person name="Ann P.J."/>
            <person name="Tsai J.N."/>
            <person name="Chen C.Y."/>
            <person name="Tzean S.S."/>
            <person name="Ota Y."/>
            <person name="Hattori T."/>
            <person name="Sahashi N."/>
            <person name="Liou R.F."/>
            <person name="Kikuchi T."/>
            <person name="Tsai I.J."/>
        </authorList>
    </citation>
    <scope>NUCLEOTIDE SEQUENCE [LARGE SCALE GENOMIC DNA]</scope>
    <source>
        <strain evidence="4 5">FFPRI411160</strain>
    </source>
</reference>
<dbReference type="Gene3D" id="3.20.20.70">
    <property type="entry name" value="Aldolase class I"/>
    <property type="match status" value="1"/>
</dbReference>
<dbReference type="Proteomes" id="UP000217199">
    <property type="component" value="Unassembled WGS sequence"/>
</dbReference>
<keyword evidence="2" id="KW-0288">FMN</keyword>
<organism evidence="4 5">
    <name type="scientific">Pyrrhoderma noxium</name>
    <dbReference type="NCBI Taxonomy" id="2282107"/>
    <lineage>
        <taxon>Eukaryota</taxon>
        <taxon>Fungi</taxon>
        <taxon>Dikarya</taxon>
        <taxon>Basidiomycota</taxon>
        <taxon>Agaricomycotina</taxon>
        <taxon>Agaricomycetes</taxon>
        <taxon>Hymenochaetales</taxon>
        <taxon>Hymenochaetaceae</taxon>
        <taxon>Pyrrhoderma</taxon>
    </lineage>
</organism>
<keyword evidence="1" id="KW-0285">Flavoprotein</keyword>
<keyword evidence="3" id="KW-0560">Oxidoreductase</keyword>
<sequence length="355" mass="37996">MKTINTPITRLLNIKTPIISAAMAGASGGELAARVSSAGGFGFMAVGYDDERNVRKELDIARSILQHGNDAGSSPTPNPSKALQIGVGFLGWKLDEQSESGLAKRLLTIVLEARVAAVWLSFGNDLGKWIQFIREFDNKRSDPHKTLIFVLVNYLYEARVAIDEWKVDVLVAQGIESGGHGQSKAPSLITLVSDILHEFPNGLPPLLGAGGLVSGTCVAALLALGASGAVFGTRFVVTPESLYVPEQKAALCAAKGSDTIRTTVFDILRGTSGWPLGIDGRALRNETVERIERGEDLEEIKCAFEKATKNRDPSGMLIWSGASIGRINDIKPAADVVTEIHEGLLERLQALSVLL</sequence>